<dbReference type="GO" id="GO:0016791">
    <property type="term" value="F:phosphatase activity"/>
    <property type="evidence" value="ECO:0007669"/>
    <property type="project" value="UniProtKB-ARBA"/>
</dbReference>
<comment type="similarity">
    <text evidence="1">Belongs to the HAD-like hydrolase superfamily. S-2-haloalkanoic acid dehalogenase family.</text>
</comment>
<dbReference type="SUPFAM" id="SSF56784">
    <property type="entry name" value="HAD-like"/>
    <property type="match status" value="1"/>
</dbReference>
<reference evidence="3 4" key="1">
    <citation type="submission" date="2017-02" db="EMBL/GenBank/DDBJ databases">
        <title>Genomes of Trichoderma spp. with biocontrol activity.</title>
        <authorList>
            <person name="Gardiner D."/>
            <person name="Kazan K."/>
            <person name="Vos C."/>
            <person name="Harvey P."/>
        </authorList>
    </citation>
    <scope>NUCLEOTIDE SEQUENCE [LARGE SCALE GENOMIC DNA]</scope>
    <source>
        <strain evidence="3 4">A5MH</strain>
    </source>
</reference>
<evidence type="ECO:0008006" key="5">
    <source>
        <dbReference type="Google" id="ProtNLM"/>
    </source>
</evidence>
<accession>A0A2K0TGA4</accession>
<dbReference type="SFLD" id="SFLDG01129">
    <property type="entry name" value="C1.5:_HAD__Beta-PGM__Phosphata"/>
    <property type="match status" value="1"/>
</dbReference>
<name>A0A2K0TGA4_9HYPO</name>
<protein>
    <recommendedName>
        <fullName evidence="5">Haloacid dehalogenase</fullName>
    </recommendedName>
</protein>
<dbReference type="PANTHER" id="PTHR43316:SF3">
    <property type="entry name" value="HALOACID DEHALOGENASE, TYPE II (AFU_ORTHOLOGUE AFUA_2G07750)-RELATED"/>
    <property type="match status" value="1"/>
</dbReference>
<evidence type="ECO:0000313" key="3">
    <source>
        <dbReference type="EMBL" id="PNP44540.1"/>
    </source>
</evidence>
<dbReference type="InterPro" id="IPR036412">
    <property type="entry name" value="HAD-like_sf"/>
</dbReference>
<dbReference type="Proteomes" id="UP000236546">
    <property type="component" value="Unassembled WGS sequence"/>
</dbReference>
<sequence length="249" mass="27287">MAPTTIAFDLYGTILSTDSIVKELAKLFGDEKAKVVATQARRYQLEYSWRINGMGMYQSFGELTRWSFRHAAAEVGEELSPEQEDKVMNAYNGLDAFPEVEAGLNLIAETPAVEAYVFSNGTEAMITSSLRTSPSLARSSSVLPASRVVSVDPIRVFKPDQRTYAHFAKVAGMESQVEKLWLVSSNPFDALGARAAGWRSVWVNRNPDLGWIDGLSGAVGLRPTVIAKGVDDAVRKIIEIDIQGKPVDE</sequence>
<evidence type="ECO:0000313" key="4">
    <source>
        <dbReference type="Proteomes" id="UP000236546"/>
    </source>
</evidence>
<keyword evidence="2" id="KW-0378">Hydrolase</keyword>
<gene>
    <name evidence="3" type="ORF">TGAMA5MH_03670</name>
</gene>
<dbReference type="InterPro" id="IPR023198">
    <property type="entry name" value="PGP-like_dom2"/>
</dbReference>
<dbReference type="Gene3D" id="1.10.150.240">
    <property type="entry name" value="Putative phosphatase, domain 2"/>
    <property type="match status" value="1"/>
</dbReference>
<dbReference type="InterPro" id="IPR051540">
    <property type="entry name" value="S-2-haloacid_dehalogenase"/>
</dbReference>
<dbReference type="AlphaFoldDB" id="A0A2K0TGA4"/>
<dbReference type="GO" id="GO:0019120">
    <property type="term" value="F:hydrolase activity, acting on acid halide bonds, in C-halide compounds"/>
    <property type="evidence" value="ECO:0007669"/>
    <property type="project" value="InterPro"/>
</dbReference>
<dbReference type="InterPro" id="IPR006439">
    <property type="entry name" value="HAD-SF_hydro_IA"/>
</dbReference>
<dbReference type="NCBIfam" id="TIGR01428">
    <property type="entry name" value="HAD_type_II"/>
    <property type="match status" value="1"/>
</dbReference>
<dbReference type="Gene3D" id="3.40.50.1000">
    <property type="entry name" value="HAD superfamily/HAD-like"/>
    <property type="match status" value="1"/>
</dbReference>
<proteinExistence type="inferred from homology"/>
<dbReference type="NCBIfam" id="TIGR01493">
    <property type="entry name" value="HAD-SF-IA-v2"/>
    <property type="match status" value="1"/>
</dbReference>
<dbReference type="Pfam" id="PF00702">
    <property type="entry name" value="Hydrolase"/>
    <property type="match status" value="1"/>
</dbReference>
<comment type="caution">
    <text evidence="3">The sequence shown here is derived from an EMBL/GenBank/DDBJ whole genome shotgun (WGS) entry which is preliminary data.</text>
</comment>
<dbReference type="EMBL" id="MTYH01000029">
    <property type="protein sequence ID" value="PNP44540.1"/>
    <property type="molecule type" value="Genomic_DNA"/>
</dbReference>
<dbReference type="OrthoDB" id="3256520at2759"/>
<dbReference type="SFLD" id="SFLDS00003">
    <property type="entry name" value="Haloacid_Dehalogenase"/>
    <property type="match status" value="1"/>
</dbReference>
<dbReference type="InterPro" id="IPR023214">
    <property type="entry name" value="HAD_sf"/>
</dbReference>
<evidence type="ECO:0000256" key="1">
    <source>
        <dbReference type="ARBA" id="ARBA00008106"/>
    </source>
</evidence>
<dbReference type="PANTHER" id="PTHR43316">
    <property type="entry name" value="HYDROLASE, HALOACID DELAHOGENASE-RELATED"/>
    <property type="match status" value="1"/>
</dbReference>
<dbReference type="InterPro" id="IPR006328">
    <property type="entry name" value="2-HAD"/>
</dbReference>
<evidence type="ECO:0000256" key="2">
    <source>
        <dbReference type="ARBA" id="ARBA00022801"/>
    </source>
</evidence>
<dbReference type="PRINTS" id="PR00413">
    <property type="entry name" value="HADHALOGNASE"/>
</dbReference>
<organism evidence="3 4">
    <name type="scientific">Trichoderma gamsii</name>
    <dbReference type="NCBI Taxonomy" id="398673"/>
    <lineage>
        <taxon>Eukaryota</taxon>
        <taxon>Fungi</taxon>
        <taxon>Dikarya</taxon>
        <taxon>Ascomycota</taxon>
        <taxon>Pezizomycotina</taxon>
        <taxon>Sordariomycetes</taxon>
        <taxon>Hypocreomycetidae</taxon>
        <taxon>Hypocreales</taxon>
        <taxon>Hypocreaceae</taxon>
        <taxon>Trichoderma</taxon>
    </lineage>
</organism>